<dbReference type="RefSeq" id="WP_261515104.1">
    <property type="nucleotide sequence ID" value="NZ_JAODNV010000008.1"/>
</dbReference>
<dbReference type="PANTHER" id="PTHR43968:SF6">
    <property type="entry name" value="GLUTATHIONE S-TRANSFERASE OMEGA"/>
    <property type="match status" value="1"/>
</dbReference>
<dbReference type="InterPro" id="IPR004045">
    <property type="entry name" value="Glutathione_S-Trfase_N"/>
</dbReference>
<gene>
    <name evidence="2" type="ORF">NYR54_08045</name>
</gene>
<dbReference type="InterPro" id="IPR036282">
    <property type="entry name" value="Glutathione-S-Trfase_C_sf"/>
</dbReference>
<dbReference type="Pfam" id="PF13409">
    <property type="entry name" value="GST_N_2"/>
    <property type="match status" value="1"/>
</dbReference>
<evidence type="ECO:0000313" key="3">
    <source>
        <dbReference type="Proteomes" id="UP001149009"/>
    </source>
</evidence>
<dbReference type="PROSITE" id="PS50404">
    <property type="entry name" value="GST_NTER"/>
    <property type="match status" value="1"/>
</dbReference>
<dbReference type="SUPFAM" id="SSF52833">
    <property type="entry name" value="Thioredoxin-like"/>
    <property type="match status" value="1"/>
</dbReference>
<dbReference type="AlphaFoldDB" id="A0A9X3AZJ1"/>
<accession>A0A9X3AZJ1</accession>
<proteinExistence type="predicted"/>
<dbReference type="Proteomes" id="UP001149009">
    <property type="component" value="Unassembled WGS sequence"/>
</dbReference>
<evidence type="ECO:0000313" key="2">
    <source>
        <dbReference type="EMBL" id="MCT8990245.1"/>
    </source>
</evidence>
<dbReference type="InterPro" id="IPR036249">
    <property type="entry name" value="Thioredoxin-like_sf"/>
</dbReference>
<protein>
    <submittedName>
        <fullName evidence="2">Glutathione S-transferase family protein</fullName>
    </submittedName>
</protein>
<dbReference type="Gene3D" id="1.20.1050.10">
    <property type="match status" value="1"/>
</dbReference>
<dbReference type="InterPro" id="IPR050983">
    <property type="entry name" value="GST_Omega/HSP26"/>
</dbReference>
<dbReference type="PANTHER" id="PTHR43968">
    <property type="match status" value="1"/>
</dbReference>
<organism evidence="2 3">
    <name type="scientific">Chelativorans petroleitrophicus</name>
    <dbReference type="NCBI Taxonomy" id="2975484"/>
    <lineage>
        <taxon>Bacteria</taxon>
        <taxon>Pseudomonadati</taxon>
        <taxon>Pseudomonadota</taxon>
        <taxon>Alphaproteobacteria</taxon>
        <taxon>Hyphomicrobiales</taxon>
        <taxon>Phyllobacteriaceae</taxon>
        <taxon>Chelativorans</taxon>
    </lineage>
</organism>
<feature type="domain" description="GST N-terminal" evidence="1">
    <location>
        <begin position="1"/>
        <end position="82"/>
    </location>
</feature>
<dbReference type="EMBL" id="JAODNV010000008">
    <property type="protein sequence ID" value="MCT8990245.1"/>
    <property type="molecule type" value="Genomic_DNA"/>
</dbReference>
<dbReference type="SUPFAM" id="SSF47616">
    <property type="entry name" value="GST C-terminal domain-like"/>
    <property type="match status" value="1"/>
</dbReference>
<keyword evidence="3" id="KW-1185">Reference proteome</keyword>
<dbReference type="GO" id="GO:0005737">
    <property type="term" value="C:cytoplasm"/>
    <property type="evidence" value="ECO:0007669"/>
    <property type="project" value="TreeGrafter"/>
</dbReference>
<name>A0A9X3AZJ1_9HYPH</name>
<evidence type="ECO:0000259" key="1">
    <source>
        <dbReference type="PROSITE" id="PS50404"/>
    </source>
</evidence>
<dbReference type="CDD" id="cd03205">
    <property type="entry name" value="GST_C_6"/>
    <property type="match status" value="1"/>
</dbReference>
<dbReference type="Gene3D" id="3.40.30.10">
    <property type="entry name" value="Glutaredoxin"/>
    <property type="match status" value="1"/>
</dbReference>
<sequence length="216" mass="24864">MKLFWSPRSPYVRFVMVVAHEVGIASEIKTHYTLVNIEAPHPELFEHNPLCKIPTLILPDGSALYDSRVISEYLDELKGRKLMPASGPERATEQQRTALGVGLIDLLISWLIERNRPEEHRNQRFIEAVKAKYEKVLDELEKLAPRLQTEPFRMGHVAIGTALSYSNFRFPAQKWEERRPVLARWHARFEERPSYKADPFFDELAAEAAAKAAEKA</sequence>
<comment type="caution">
    <text evidence="2">The sequence shown here is derived from an EMBL/GenBank/DDBJ whole genome shotgun (WGS) entry which is preliminary data.</text>
</comment>
<reference evidence="2" key="1">
    <citation type="submission" date="2022-08" db="EMBL/GenBank/DDBJ databases">
        <title>Chelativorans sichuanense sp. nov., a paraffin oil-degrading bacterium isolated from a mixture of oil-based drill cuttings and paddy soil.</title>
        <authorList>
            <person name="Yu J."/>
            <person name="Liu H."/>
            <person name="Chen Q."/>
        </authorList>
    </citation>
    <scope>NUCLEOTIDE SEQUENCE</scope>
    <source>
        <strain evidence="2">SCAU 2101</strain>
    </source>
</reference>